<name>A0A2J6QN84_9HELO</name>
<feature type="region of interest" description="Disordered" evidence="1">
    <location>
        <begin position="706"/>
        <end position="732"/>
    </location>
</feature>
<feature type="region of interest" description="Disordered" evidence="1">
    <location>
        <begin position="449"/>
        <end position="549"/>
    </location>
</feature>
<protein>
    <submittedName>
        <fullName evidence="2">Uncharacterized protein</fullName>
    </submittedName>
</protein>
<feature type="region of interest" description="Disordered" evidence="1">
    <location>
        <begin position="1029"/>
        <end position="1048"/>
    </location>
</feature>
<organism evidence="2 3">
    <name type="scientific">Hyaloscypha hepaticicola</name>
    <dbReference type="NCBI Taxonomy" id="2082293"/>
    <lineage>
        <taxon>Eukaryota</taxon>
        <taxon>Fungi</taxon>
        <taxon>Dikarya</taxon>
        <taxon>Ascomycota</taxon>
        <taxon>Pezizomycotina</taxon>
        <taxon>Leotiomycetes</taxon>
        <taxon>Helotiales</taxon>
        <taxon>Hyaloscyphaceae</taxon>
        <taxon>Hyaloscypha</taxon>
    </lineage>
</organism>
<feature type="compositionally biased region" description="Polar residues" evidence="1">
    <location>
        <begin position="884"/>
        <end position="894"/>
    </location>
</feature>
<dbReference type="AlphaFoldDB" id="A0A2J6QN84"/>
<evidence type="ECO:0000313" key="3">
    <source>
        <dbReference type="Proteomes" id="UP000235672"/>
    </source>
</evidence>
<accession>A0A2J6QN84</accession>
<feature type="region of interest" description="Disordered" evidence="1">
    <location>
        <begin position="1066"/>
        <end position="1088"/>
    </location>
</feature>
<dbReference type="Proteomes" id="UP000235672">
    <property type="component" value="Unassembled WGS sequence"/>
</dbReference>
<dbReference type="EMBL" id="KZ613465">
    <property type="protein sequence ID" value="PMD27731.1"/>
    <property type="molecule type" value="Genomic_DNA"/>
</dbReference>
<evidence type="ECO:0000256" key="1">
    <source>
        <dbReference type="SAM" id="MobiDB-lite"/>
    </source>
</evidence>
<dbReference type="STRING" id="1745343.A0A2J6QN84"/>
<feature type="compositionally biased region" description="Polar residues" evidence="1">
    <location>
        <begin position="1075"/>
        <end position="1088"/>
    </location>
</feature>
<feature type="compositionally biased region" description="Polar residues" evidence="1">
    <location>
        <begin position="606"/>
        <end position="615"/>
    </location>
</feature>
<feature type="compositionally biased region" description="Polar residues" evidence="1">
    <location>
        <begin position="459"/>
        <end position="490"/>
    </location>
</feature>
<reference evidence="2 3" key="1">
    <citation type="submission" date="2016-05" db="EMBL/GenBank/DDBJ databases">
        <title>A degradative enzymes factory behind the ericoid mycorrhizal symbiosis.</title>
        <authorList>
            <consortium name="DOE Joint Genome Institute"/>
            <person name="Martino E."/>
            <person name="Morin E."/>
            <person name="Grelet G."/>
            <person name="Kuo A."/>
            <person name="Kohler A."/>
            <person name="Daghino S."/>
            <person name="Barry K."/>
            <person name="Choi C."/>
            <person name="Cichocki N."/>
            <person name="Clum A."/>
            <person name="Copeland A."/>
            <person name="Hainaut M."/>
            <person name="Haridas S."/>
            <person name="Labutti K."/>
            <person name="Lindquist E."/>
            <person name="Lipzen A."/>
            <person name="Khouja H.-R."/>
            <person name="Murat C."/>
            <person name="Ohm R."/>
            <person name="Olson A."/>
            <person name="Spatafora J."/>
            <person name="Veneault-Fourrey C."/>
            <person name="Henrissat B."/>
            <person name="Grigoriev I."/>
            <person name="Martin F."/>
            <person name="Perotto S."/>
        </authorList>
    </citation>
    <scope>NUCLEOTIDE SEQUENCE [LARGE SCALE GENOMIC DNA]</scope>
    <source>
        <strain evidence="2 3">UAMH 7357</strain>
    </source>
</reference>
<dbReference type="OrthoDB" id="5401902at2759"/>
<evidence type="ECO:0000313" key="2">
    <source>
        <dbReference type="EMBL" id="PMD27731.1"/>
    </source>
</evidence>
<sequence length="1088" mass="118360">MASLASPIEGRRYSPNELLHLRTSLPVVNCVVNKLNKHPDIASIVRIPKAAFRDPDRFFCESRSLADVTNEGNRQQPRKVNVVESSEESEYTTISSRKVNRSSDEVTWNFRRRDASDRSSQPHSAPTGVAAQQLENFKRFYRAVVSPTHVRVTAGGRIVPNTRTSAPPPFEWNGEKFHFDSRKAESERDQHNLQPIPWLNNAPPPSGFPQLIPSGLLPPPNLLSGGNSIAMATMTSQFQPMPVTTNNQPQPINIDDIGVPSRVNALPQQIKISPPTQFDQTKPFMYNGHLVYPVPPGFQPPPSALPVPIPMVGNPGFSPQSAMVPPAGFCLPQFPNVLAGMAGVASPFTFPPGQQLPMGMPSGMQPAENAPLLTSYMPFLPPPMVSMSELVKSQIHFLQNGLKQMENNKNQIDEAFMEHQRGLIGSQISSLEVMLETQLAHDGALIVPREDEDQGGSGISASSGKESTVLSQSSNNPTIAQSSTDTSTSAVAKGESAKPTAAAEPTQVEMSSGDKKPATRSKSISKSRLTIAAAKAPPFQPRTQAAIARASQAQLADEISRSGLASPEQAPFETQAQIEARLLARSSTDWGYSEFPHVAATASVTLSRTQSAHEPSTQREHEAAPPLFQKSNTFHGQASVSPMSPPIISPNAVPYLVGKLPNDIPAHQVKDTDLVYPRQLTADEIRARYLYWGKAPRSVQSGLPKFDGKDFYPPSPIKQDARLASGTPSSSITATVPQLNFETLFDSPAKSSHKSLVTGRIAKYGQTWVPTQQAEFGSPENGYGSLSFRPGAVGMAEWSTHHGRLQEIPQQPQTPPRPIPTQNLLMSPVTEDFSQLFLKPGVPGYKTPAPLHNNISQSVVKLEKAPVTPKNRGSPYESERAFETGNTDSENQKVTESAEDDASSTDSSVEFRIFPENKTRSQRASREISFAERVENFRSIEQQTLFLQNMLKNTTQTQMTSPALSGAVSSATAQGYLPQYRGSAAASLAPAIVNFSTGERDVERSMGKAEATHDPVVGAPSHANNFMAENRPSSRNRLLRPTPPPAENMGAEEYIRYLTQKDELDKKLLEKQWNPDGSGTGPVSGSDW</sequence>
<feature type="region of interest" description="Disordered" evidence="1">
    <location>
        <begin position="606"/>
        <end position="625"/>
    </location>
</feature>
<feature type="region of interest" description="Disordered" evidence="1">
    <location>
        <begin position="863"/>
        <end position="908"/>
    </location>
</feature>
<gene>
    <name evidence="2" type="ORF">NA56DRAFT_653574</name>
</gene>
<keyword evidence="3" id="KW-1185">Reference proteome</keyword>
<proteinExistence type="predicted"/>